<dbReference type="EMBL" id="BMRE01000051">
    <property type="protein sequence ID" value="GGU72425.1"/>
    <property type="molecule type" value="Genomic_DNA"/>
</dbReference>
<gene>
    <name evidence="2" type="ORF">GCM10010178_75070</name>
</gene>
<dbReference type="CDD" id="cd08861">
    <property type="entry name" value="OtcD1_ARO-CYC_like"/>
    <property type="match status" value="2"/>
</dbReference>
<evidence type="ECO:0000259" key="1">
    <source>
        <dbReference type="Pfam" id="PF03364"/>
    </source>
</evidence>
<accession>A0ABQ2V9F3</accession>
<dbReference type="Pfam" id="PF03364">
    <property type="entry name" value="Polyketide_cyc"/>
    <property type="match status" value="1"/>
</dbReference>
<protein>
    <submittedName>
        <fullName evidence="2">Actinorhodin polyketide synthase bifunctional cyclase/dehydratase</fullName>
    </submittedName>
</protein>
<evidence type="ECO:0000313" key="3">
    <source>
        <dbReference type="Proteomes" id="UP000649573"/>
    </source>
</evidence>
<dbReference type="InterPro" id="IPR005031">
    <property type="entry name" value="COQ10_START"/>
</dbReference>
<organism evidence="2 3">
    <name type="scientific">Lentzea flava</name>
    <dbReference type="NCBI Taxonomy" id="103732"/>
    <lineage>
        <taxon>Bacteria</taxon>
        <taxon>Bacillati</taxon>
        <taxon>Actinomycetota</taxon>
        <taxon>Actinomycetes</taxon>
        <taxon>Pseudonocardiales</taxon>
        <taxon>Pseudonocardiaceae</taxon>
        <taxon>Lentzea</taxon>
    </lineage>
</organism>
<dbReference type="RefSeq" id="WP_189258528.1">
    <property type="nucleotide sequence ID" value="NZ_BMRE01000051.1"/>
</dbReference>
<comment type="caution">
    <text evidence="2">The sequence shown here is derived from an EMBL/GenBank/DDBJ whole genome shotgun (WGS) entry which is preliminary data.</text>
</comment>
<dbReference type="Proteomes" id="UP000649573">
    <property type="component" value="Unassembled WGS sequence"/>
</dbReference>
<feature type="domain" description="Coenzyme Q-binding protein COQ10 START" evidence="1">
    <location>
        <begin position="11"/>
        <end position="124"/>
    </location>
</feature>
<dbReference type="Gene3D" id="3.30.530.20">
    <property type="match status" value="2"/>
</dbReference>
<name>A0ABQ2V9F3_9PSEU</name>
<sequence length="307" mass="34344">MTERTTHTVVIDAPAKVVYDLIADVTRWPYTFGPTVHAEVFETDGSTERLRLWAFAHGAVRTWTSRRHLDSQALTVRFQQEKSAAPVTHMGGEWLVKPITDTVTEVELLHDFRTATPETVELVWQAVENNSTAELAALKRAAELGDDYDRLVLSFSDSVMIDAPRQRVYEFLHEADKWPQRLPHVARLDLTEAVTGVQSMEMDTRSTDGSVHTTHSVRVCFPNDGIVYKQTATPEIMAAHVGRWTLRDLEGGGVEATSHHTVVIRPEKIATVLGPEGTVERARELIRKALGTNSVTTLRHAKAYAEE</sequence>
<evidence type="ECO:0000313" key="2">
    <source>
        <dbReference type="EMBL" id="GGU72425.1"/>
    </source>
</evidence>
<reference evidence="3" key="1">
    <citation type="journal article" date="2019" name="Int. J. Syst. Evol. Microbiol.">
        <title>The Global Catalogue of Microorganisms (GCM) 10K type strain sequencing project: providing services to taxonomists for standard genome sequencing and annotation.</title>
        <authorList>
            <consortium name="The Broad Institute Genomics Platform"/>
            <consortium name="The Broad Institute Genome Sequencing Center for Infectious Disease"/>
            <person name="Wu L."/>
            <person name="Ma J."/>
        </authorList>
    </citation>
    <scope>NUCLEOTIDE SEQUENCE [LARGE SCALE GENOMIC DNA]</scope>
    <source>
        <strain evidence="3">JCM 3296</strain>
    </source>
</reference>
<dbReference type="InterPro" id="IPR023393">
    <property type="entry name" value="START-like_dom_sf"/>
</dbReference>
<dbReference type="SUPFAM" id="SSF55961">
    <property type="entry name" value="Bet v1-like"/>
    <property type="match status" value="2"/>
</dbReference>
<keyword evidence="3" id="KW-1185">Reference proteome</keyword>
<proteinExistence type="predicted"/>